<evidence type="ECO:0000256" key="9">
    <source>
        <dbReference type="ARBA" id="ARBA00069693"/>
    </source>
</evidence>
<feature type="compositionally biased region" description="Polar residues" evidence="10">
    <location>
        <begin position="377"/>
        <end position="394"/>
    </location>
</feature>
<comment type="similarity">
    <text evidence="7">Belongs to the synaptopodin family.</text>
</comment>
<reference evidence="12" key="3">
    <citation type="submission" date="2025-09" db="UniProtKB">
        <authorList>
            <consortium name="Ensembl"/>
        </authorList>
    </citation>
    <scope>IDENTIFICATION</scope>
    <source>
        <strain evidence="12">Hd-rR</strain>
    </source>
</reference>
<dbReference type="InterPro" id="IPR036034">
    <property type="entry name" value="PDZ_sf"/>
</dbReference>
<dbReference type="GeneTree" id="ENSGT00950000183054"/>
<comment type="function">
    <text evidence="8">Actin-associated protein that may play a role in modulating actin-based shape.</text>
</comment>
<dbReference type="Pfam" id="PF00595">
    <property type="entry name" value="PDZ"/>
    <property type="match status" value="1"/>
</dbReference>
<dbReference type="GO" id="GO:0003779">
    <property type="term" value="F:actin binding"/>
    <property type="evidence" value="ECO:0007669"/>
    <property type="project" value="UniProtKB-KW"/>
</dbReference>
<dbReference type="Bgee" id="ENSORLG00000004094">
    <property type="expression patterns" value="Expressed in muscle tissue and 5 other cell types or tissues"/>
</dbReference>
<keyword evidence="13" id="KW-1185">Reference proteome</keyword>
<dbReference type="SUPFAM" id="SSF50156">
    <property type="entry name" value="PDZ domain-like"/>
    <property type="match status" value="1"/>
</dbReference>
<evidence type="ECO:0000256" key="2">
    <source>
        <dbReference type="ARBA" id="ARBA00022481"/>
    </source>
</evidence>
<comment type="subcellular location">
    <subcellularLocation>
        <location evidence="1">Cytoplasm</location>
        <location evidence="1">Cytoskeleton</location>
    </subcellularLocation>
</comment>
<dbReference type="PANTHER" id="PTHR24217:SF14">
    <property type="entry name" value="SYNAPTOPODIN 2-LIKE A"/>
    <property type="match status" value="1"/>
</dbReference>
<dbReference type="InterPro" id="IPR051976">
    <property type="entry name" value="Synaptopodin_domain"/>
</dbReference>
<feature type="region of interest" description="Disordered" evidence="10">
    <location>
        <begin position="565"/>
        <end position="673"/>
    </location>
</feature>
<protein>
    <recommendedName>
        <fullName evidence="9">Synaptopodin 2-like protein</fullName>
    </recommendedName>
</protein>
<evidence type="ECO:0000256" key="6">
    <source>
        <dbReference type="ARBA" id="ARBA00023212"/>
    </source>
</evidence>
<evidence type="ECO:0000256" key="8">
    <source>
        <dbReference type="ARBA" id="ARBA00057136"/>
    </source>
</evidence>
<organism evidence="12 13">
    <name type="scientific">Oryzias latipes</name>
    <name type="common">Japanese rice fish</name>
    <name type="synonym">Japanese killifish</name>
    <dbReference type="NCBI Taxonomy" id="8090"/>
    <lineage>
        <taxon>Eukaryota</taxon>
        <taxon>Metazoa</taxon>
        <taxon>Chordata</taxon>
        <taxon>Craniata</taxon>
        <taxon>Vertebrata</taxon>
        <taxon>Euteleostomi</taxon>
        <taxon>Actinopterygii</taxon>
        <taxon>Neopterygii</taxon>
        <taxon>Teleostei</taxon>
        <taxon>Neoteleostei</taxon>
        <taxon>Acanthomorphata</taxon>
        <taxon>Ovalentaria</taxon>
        <taxon>Atherinomorphae</taxon>
        <taxon>Beloniformes</taxon>
        <taxon>Adrianichthyidae</taxon>
        <taxon>Oryziinae</taxon>
        <taxon>Oryzias</taxon>
    </lineage>
</organism>
<dbReference type="eggNOG" id="ENOG502QTP7">
    <property type="taxonomic scope" value="Eukaryota"/>
</dbReference>
<name>H2LGM8_ORYLA</name>
<evidence type="ECO:0000313" key="13">
    <source>
        <dbReference type="Proteomes" id="UP000001038"/>
    </source>
</evidence>
<evidence type="ECO:0000256" key="3">
    <source>
        <dbReference type="ARBA" id="ARBA00022490"/>
    </source>
</evidence>
<evidence type="ECO:0000256" key="4">
    <source>
        <dbReference type="ARBA" id="ARBA00022553"/>
    </source>
</evidence>
<dbReference type="Ensembl" id="ENSORLT00000005127.2">
    <property type="protein sequence ID" value="ENSORLP00000005126.2"/>
    <property type="gene ID" value="ENSORLG00000004094.2"/>
</dbReference>
<accession>H2LGM8</accession>
<dbReference type="SMART" id="SM00228">
    <property type="entry name" value="PDZ"/>
    <property type="match status" value="1"/>
</dbReference>
<dbReference type="GO" id="GO:0005856">
    <property type="term" value="C:cytoskeleton"/>
    <property type="evidence" value="ECO:0007669"/>
    <property type="project" value="UniProtKB-SubCell"/>
</dbReference>
<evidence type="ECO:0000256" key="5">
    <source>
        <dbReference type="ARBA" id="ARBA00023203"/>
    </source>
</evidence>
<dbReference type="Proteomes" id="UP000001038">
    <property type="component" value="Chromosome 15"/>
</dbReference>
<keyword evidence="5" id="KW-0009">Actin-binding</keyword>
<dbReference type="FunFam" id="2.30.42.10:FF:000137">
    <property type="entry name" value="Synaptopodin 2-like a"/>
    <property type="match status" value="1"/>
</dbReference>
<feature type="region of interest" description="Disordered" evidence="10">
    <location>
        <begin position="731"/>
        <end position="762"/>
    </location>
</feature>
<gene>
    <name evidence="12" type="primary">synpo2la</name>
</gene>
<proteinExistence type="inferred from homology"/>
<dbReference type="AlphaFoldDB" id="H2LGM8"/>
<reference evidence="12 13" key="1">
    <citation type="journal article" date="2007" name="Nature">
        <title>The medaka draft genome and insights into vertebrate genome evolution.</title>
        <authorList>
            <person name="Kasahara M."/>
            <person name="Naruse K."/>
            <person name="Sasaki S."/>
            <person name="Nakatani Y."/>
            <person name="Qu W."/>
            <person name="Ahsan B."/>
            <person name="Yamada T."/>
            <person name="Nagayasu Y."/>
            <person name="Doi K."/>
            <person name="Kasai Y."/>
            <person name="Jindo T."/>
            <person name="Kobayashi D."/>
            <person name="Shimada A."/>
            <person name="Toyoda A."/>
            <person name="Kuroki Y."/>
            <person name="Fujiyama A."/>
            <person name="Sasaki T."/>
            <person name="Shimizu A."/>
            <person name="Asakawa S."/>
            <person name="Shimizu N."/>
            <person name="Hashimoto S."/>
            <person name="Yang J."/>
            <person name="Lee Y."/>
            <person name="Matsushima K."/>
            <person name="Sugano S."/>
            <person name="Sakaizumi M."/>
            <person name="Narita T."/>
            <person name="Ohishi K."/>
            <person name="Haga S."/>
            <person name="Ohta F."/>
            <person name="Nomoto H."/>
            <person name="Nogata K."/>
            <person name="Morishita T."/>
            <person name="Endo T."/>
            <person name="Shin-I T."/>
            <person name="Takeda H."/>
            <person name="Morishita S."/>
            <person name="Kohara Y."/>
        </authorList>
    </citation>
    <scope>NUCLEOTIDE SEQUENCE [LARGE SCALE GENOMIC DNA]</scope>
    <source>
        <strain evidence="12 13">Hd-rR</strain>
    </source>
</reference>
<dbReference type="Gene3D" id="2.30.42.10">
    <property type="match status" value="1"/>
</dbReference>
<dbReference type="HOGENOM" id="CLU_007120_1_0_1"/>
<feature type="region of interest" description="Disordered" evidence="10">
    <location>
        <begin position="103"/>
        <end position="188"/>
    </location>
</feature>
<keyword evidence="6" id="KW-0206">Cytoskeleton</keyword>
<evidence type="ECO:0000256" key="7">
    <source>
        <dbReference type="ARBA" id="ARBA00038161"/>
    </source>
</evidence>
<keyword evidence="2" id="KW-0488">Methylation</keyword>
<evidence type="ECO:0000259" key="11">
    <source>
        <dbReference type="PROSITE" id="PS50106"/>
    </source>
</evidence>
<feature type="compositionally biased region" description="Acidic residues" evidence="10">
    <location>
        <begin position="627"/>
        <end position="638"/>
    </location>
</feature>
<feature type="compositionally biased region" description="Low complexity" evidence="10">
    <location>
        <begin position="118"/>
        <end position="130"/>
    </location>
</feature>
<reference evidence="12" key="2">
    <citation type="submission" date="2025-08" db="UniProtKB">
        <authorList>
            <consortium name="Ensembl"/>
        </authorList>
    </citation>
    <scope>IDENTIFICATION</scope>
    <source>
        <strain evidence="12">Hd-rR</strain>
    </source>
</reference>
<sequence length="893" mass="96504">MGEEQEVVITLSGGAPWGFRLQGGVEHQKPLQVAKVRKRSKACRAGLREADELVSINDQPCGLLSHAQAMNLIDSSPGILDIRVKRSEAQKKLFSVLKAISPTQTHHAPVREVHRSRSSLTSGLTSPPGSEAYYGETDSDADVAGYERQRRQKRRSPSNSNPGKPAGRASPEGGETSEMSGYDSAPDAQILPPKEALLLGSRNQLVPMVGPVDKPIDEELTTTYMEKAKQAKLNRGDTLQDKHVKEAKSKCRTIASLLTDAPNPHSKGVLMFKKRRQRSKKYTLTSFGSVDEDKCQDSQEEDGVFQGSESEFDEEGFSAVPDPTWDSDYLDKLEKRATAGTEGRGNEVGDATSPGLSDTVGKGAQLFEQQRKRVEHSQMSQQVLPPVNASVTFLTSPAPPAETPQPEQPVSNVLNRTARPFTPGFISIRAATAPVTFRPTVTKRSQRPASAAVAPPPQVSSAPEQPVIAPSVSFYQPPDPPAMLTTPYSVPQSSMARFSIVNPVSVPAPPQATLGPIPGPPFSQFPGSTNPTVSEPTIQVPVAHAPPQFCEPPVAQMPVASNPEAVASAAPTGRTGILLEARRRGGKPKPMFNIPDAKKNSPNPELLSMVQNLDDRSSRHKHGQSFTEEDYDGEEEERSGEADTERIPPPVAPKPRVIHENPQTLQAGGKGAQLFAKRQSRMGRYVVDTPPEIPSQRNVSFENTQQVYEGTSFPSQWKYSPNVRAPPPIGYNPLMAPSIPTGPQRDANKSDSKGKGGSQKEGIKALDFMRRQPYQLNSAMFNYGGSVSNLSAMPSYQAQQERLSHSGMTSPPPLPKFSSTPISHPLPPAVPTPYTPVSHTTGLRTAKQFQSAPELSILASLPPLKPNPVQAPKPHFVATKGGVQPRVWKPGAI</sequence>
<feature type="domain" description="PDZ" evidence="11">
    <location>
        <begin position="6"/>
        <end position="88"/>
    </location>
</feature>
<evidence type="ECO:0000256" key="1">
    <source>
        <dbReference type="ARBA" id="ARBA00004245"/>
    </source>
</evidence>
<feature type="region of interest" description="Disordered" evidence="10">
    <location>
        <begin position="511"/>
        <end position="535"/>
    </location>
</feature>
<dbReference type="PROSITE" id="PS50106">
    <property type="entry name" value="PDZ"/>
    <property type="match status" value="1"/>
</dbReference>
<keyword evidence="3" id="KW-0963">Cytoplasm</keyword>
<feature type="compositionally biased region" description="Low complexity" evidence="10">
    <location>
        <begin position="447"/>
        <end position="463"/>
    </location>
</feature>
<feature type="compositionally biased region" description="Pro residues" evidence="10">
    <location>
        <begin position="397"/>
        <end position="407"/>
    </location>
</feature>
<evidence type="ECO:0000313" key="12">
    <source>
        <dbReference type="Ensembl" id="ENSORLP00000005126.2"/>
    </source>
</evidence>
<feature type="region of interest" description="Disordered" evidence="10">
    <location>
        <begin position="290"/>
        <end position="412"/>
    </location>
</feature>
<dbReference type="PANTHER" id="PTHR24217">
    <property type="entry name" value="PUTATIVE-RELATED"/>
    <property type="match status" value="1"/>
</dbReference>
<dbReference type="CDD" id="cd10820">
    <property type="entry name" value="PDZ_SYNPO2-like"/>
    <property type="match status" value="1"/>
</dbReference>
<dbReference type="InterPro" id="IPR001478">
    <property type="entry name" value="PDZ"/>
</dbReference>
<feature type="compositionally biased region" description="Polar residues" evidence="10">
    <location>
        <begin position="525"/>
        <end position="535"/>
    </location>
</feature>
<evidence type="ECO:0000256" key="10">
    <source>
        <dbReference type="SAM" id="MobiDB-lite"/>
    </source>
</evidence>
<feature type="region of interest" description="Disordered" evidence="10">
    <location>
        <begin position="438"/>
        <end position="464"/>
    </location>
</feature>
<keyword evidence="4" id="KW-0597">Phosphoprotein</keyword>